<feature type="compositionally biased region" description="Low complexity" evidence="1">
    <location>
        <begin position="339"/>
        <end position="363"/>
    </location>
</feature>
<feature type="compositionally biased region" description="Basic and acidic residues" evidence="1">
    <location>
        <begin position="434"/>
        <end position="451"/>
    </location>
</feature>
<feature type="compositionally biased region" description="Polar residues" evidence="1">
    <location>
        <begin position="520"/>
        <end position="530"/>
    </location>
</feature>
<proteinExistence type="predicted"/>
<feature type="region of interest" description="Disordered" evidence="1">
    <location>
        <begin position="28"/>
        <end position="120"/>
    </location>
</feature>
<evidence type="ECO:0000313" key="2">
    <source>
        <dbReference type="Proteomes" id="UP000245340"/>
    </source>
</evidence>
<feature type="region of interest" description="Disordered" evidence="1">
    <location>
        <begin position="516"/>
        <end position="616"/>
    </location>
</feature>
<gene>
    <name evidence="3" type="primary">LOC101385063</name>
</gene>
<feature type="region of interest" description="Disordered" evidence="1">
    <location>
        <begin position="259"/>
        <end position="320"/>
    </location>
</feature>
<keyword evidence="2" id="KW-1185">Reference proteome</keyword>
<accession>A0A9B0GAY1</accession>
<feature type="region of interest" description="Disordered" evidence="1">
    <location>
        <begin position="338"/>
        <end position="482"/>
    </location>
</feature>
<dbReference type="AlphaFoldDB" id="A0A9B0GAY1"/>
<reference evidence="3" key="1">
    <citation type="submission" date="2025-08" db="UniProtKB">
        <authorList>
            <consortium name="RefSeq"/>
        </authorList>
    </citation>
    <scope>IDENTIFICATION</scope>
</reference>
<feature type="region of interest" description="Disordered" evidence="1">
    <location>
        <begin position="138"/>
        <end position="207"/>
    </location>
</feature>
<sequence>MWHHGLKPVWPGRRARERFTHTPITDWLPTRRSSASHKSFLEDSRSAPPGAPHLPPGLSSSARRLSGPVRPHLEERTQSAFQRATPPRAPRSPVTFSTWPCRSGHQHKQASGRAQLGLRPVSGTGAPVGPITTGWRAANPGAARSRPLAAEAPGSGWGRGERGAQARSPRPAGFARGPRHAPRARSTWPRAAECAPDPGDPEAAGRAGPRLRELRASLSGRPDAPTAGLDARACLSAFGGQSPAGGRPEVHGAFSVPQPQACRAPAESGDETLPARAAGTTRRAEPELRQTRRTSKPRAVNPQHQAPTTPGARLDPATGQPRPQLLFVRIASGAAAHTVLPGSRGGRPSSPRRAVPSLSVSSPTARGLASSTAKPGTAGELLKLGGCCRRTLPGGRLPPPSLRAPRAKTFTPPRRQSTSRSADPLPDSALSELSPDKPSRTQCKARNEAARLRTKSSAAGGRSLRSRHFPQPARALTRAPPQALPIPNALEFQSYFRAPCGLTTPSPAPLLLPPFRPLTNKFQEPYNTRHPSPSAPAPAPRGPEGAGPTPRRASRLPPRFPPPPLHTKEWAAWGPRQGARGVSAGGRDSGFGAAQPPRARAKHRSGGSSARAPKGRAASNLTLVVISELVSTAASDMMGHAGDPMQRIKKARVRGLWRESCLSPRWRRRRAAEVVAANGEPDTGTMQRWLFRAASGELTRRQNL</sequence>
<dbReference type="RefSeq" id="XP_004396141.1">
    <property type="nucleotide sequence ID" value="XM_004396084.1"/>
</dbReference>
<feature type="compositionally biased region" description="Low complexity" evidence="1">
    <location>
        <begin position="542"/>
        <end position="557"/>
    </location>
</feature>
<protein>
    <submittedName>
        <fullName evidence="3">Uncharacterized protein LOC101385063</fullName>
    </submittedName>
</protein>
<name>A0A9B0GAY1_ODORO</name>
<evidence type="ECO:0000313" key="3">
    <source>
        <dbReference type="RefSeq" id="XP_004396141.1"/>
    </source>
</evidence>
<dbReference type="Proteomes" id="UP000245340">
    <property type="component" value="Unplaced"/>
</dbReference>
<evidence type="ECO:0000256" key="1">
    <source>
        <dbReference type="SAM" id="MobiDB-lite"/>
    </source>
</evidence>
<organism evidence="2 3">
    <name type="scientific">Odobenus rosmarus divergens</name>
    <name type="common">Pacific walrus</name>
    <dbReference type="NCBI Taxonomy" id="9708"/>
    <lineage>
        <taxon>Eukaryota</taxon>
        <taxon>Metazoa</taxon>
        <taxon>Chordata</taxon>
        <taxon>Craniata</taxon>
        <taxon>Vertebrata</taxon>
        <taxon>Euteleostomi</taxon>
        <taxon>Mammalia</taxon>
        <taxon>Eutheria</taxon>
        <taxon>Laurasiatheria</taxon>
        <taxon>Carnivora</taxon>
        <taxon>Caniformia</taxon>
        <taxon>Pinnipedia</taxon>
        <taxon>Odobenidae</taxon>
        <taxon>Odobenus</taxon>
    </lineage>
</organism>